<reference evidence="1" key="1">
    <citation type="journal article" date="2022" name="IScience">
        <title>Evolution of zygomycete secretomes and the origins of terrestrial fungal ecologies.</title>
        <authorList>
            <person name="Chang Y."/>
            <person name="Wang Y."/>
            <person name="Mondo S."/>
            <person name="Ahrendt S."/>
            <person name="Andreopoulos W."/>
            <person name="Barry K."/>
            <person name="Beard J."/>
            <person name="Benny G.L."/>
            <person name="Blankenship S."/>
            <person name="Bonito G."/>
            <person name="Cuomo C."/>
            <person name="Desiro A."/>
            <person name="Gervers K.A."/>
            <person name="Hundley H."/>
            <person name="Kuo A."/>
            <person name="LaButti K."/>
            <person name="Lang B.F."/>
            <person name="Lipzen A."/>
            <person name="O'Donnell K."/>
            <person name="Pangilinan J."/>
            <person name="Reynolds N."/>
            <person name="Sandor L."/>
            <person name="Smith M.E."/>
            <person name="Tsang A."/>
            <person name="Grigoriev I.V."/>
            <person name="Stajich J.E."/>
            <person name="Spatafora J.W."/>
        </authorList>
    </citation>
    <scope>NUCLEOTIDE SEQUENCE</scope>
    <source>
        <strain evidence="1">RSA 2281</strain>
    </source>
</reference>
<comment type="caution">
    <text evidence="1">The sequence shown here is derived from an EMBL/GenBank/DDBJ whole genome shotgun (WGS) entry which is preliminary data.</text>
</comment>
<proteinExistence type="predicted"/>
<dbReference type="Proteomes" id="UP001209540">
    <property type="component" value="Unassembled WGS sequence"/>
</dbReference>
<name>A0AAD5K8P1_9FUNG</name>
<keyword evidence="2" id="KW-1185">Reference proteome</keyword>
<gene>
    <name evidence="1" type="ORF">BDA99DRAFT_245203</name>
</gene>
<evidence type="ECO:0000313" key="1">
    <source>
        <dbReference type="EMBL" id="KAI9274649.1"/>
    </source>
</evidence>
<evidence type="ECO:0000313" key="2">
    <source>
        <dbReference type="Proteomes" id="UP001209540"/>
    </source>
</evidence>
<dbReference type="AlphaFoldDB" id="A0AAD5K8P1"/>
<sequence>MGTPSFFIYSPFNINLLMKTTYSSCCVIQCYYKSLLLGGLISTAPLITTTKTSNITTKKDKILSTSKNDNNNNQQLEYGQQYETPSTLLWNNDNNNMEINEDNHEKGVMIPRDIHQTHSSIQLLCNQPIVCTLGISSPSSPTPNLQQSRRVWNSSNNCLCIRIRTTKVPSSSSRQNPPTKLTLMADAESEEARRAKVLAARKKVFHSFIYFF</sequence>
<protein>
    <submittedName>
        <fullName evidence="1">Uncharacterized protein</fullName>
    </submittedName>
</protein>
<accession>A0AAD5K8P1</accession>
<dbReference type="EMBL" id="JAIXMP010000004">
    <property type="protein sequence ID" value="KAI9274649.1"/>
    <property type="molecule type" value="Genomic_DNA"/>
</dbReference>
<organism evidence="1 2">
    <name type="scientific">Phascolomyces articulosus</name>
    <dbReference type="NCBI Taxonomy" id="60185"/>
    <lineage>
        <taxon>Eukaryota</taxon>
        <taxon>Fungi</taxon>
        <taxon>Fungi incertae sedis</taxon>
        <taxon>Mucoromycota</taxon>
        <taxon>Mucoromycotina</taxon>
        <taxon>Mucoromycetes</taxon>
        <taxon>Mucorales</taxon>
        <taxon>Lichtheimiaceae</taxon>
        <taxon>Phascolomyces</taxon>
    </lineage>
</organism>
<reference evidence="1" key="2">
    <citation type="submission" date="2023-02" db="EMBL/GenBank/DDBJ databases">
        <authorList>
            <consortium name="DOE Joint Genome Institute"/>
            <person name="Mondo S.J."/>
            <person name="Chang Y."/>
            <person name="Wang Y."/>
            <person name="Ahrendt S."/>
            <person name="Andreopoulos W."/>
            <person name="Barry K."/>
            <person name="Beard J."/>
            <person name="Benny G.L."/>
            <person name="Blankenship S."/>
            <person name="Bonito G."/>
            <person name="Cuomo C."/>
            <person name="Desiro A."/>
            <person name="Gervers K.A."/>
            <person name="Hundley H."/>
            <person name="Kuo A."/>
            <person name="LaButti K."/>
            <person name="Lang B.F."/>
            <person name="Lipzen A."/>
            <person name="O'Donnell K."/>
            <person name="Pangilinan J."/>
            <person name="Reynolds N."/>
            <person name="Sandor L."/>
            <person name="Smith M.W."/>
            <person name="Tsang A."/>
            <person name="Grigoriev I.V."/>
            <person name="Stajich J.E."/>
            <person name="Spatafora J.W."/>
        </authorList>
    </citation>
    <scope>NUCLEOTIDE SEQUENCE</scope>
    <source>
        <strain evidence="1">RSA 2281</strain>
    </source>
</reference>